<feature type="region of interest" description="Disordered" evidence="9">
    <location>
        <begin position="259"/>
        <end position="289"/>
    </location>
</feature>
<dbReference type="Pfam" id="PF13661">
    <property type="entry name" value="2OG-FeII_Oxy_4"/>
    <property type="match status" value="1"/>
</dbReference>
<name>A0A7S0D0J6_9EUKA</name>
<feature type="compositionally biased region" description="Basic and acidic residues" evidence="9">
    <location>
        <begin position="270"/>
        <end position="286"/>
    </location>
</feature>
<evidence type="ECO:0000256" key="3">
    <source>
        <dbReference type="ARBA" id="ARBA00022723"/>
    </source>
</evidence>
<evidence type="ECO:0000256" key="4">
    <source>
        <dbReference type="ARBA" id="ARBA00022896"/>
    </source>
</evidence>
<evidence type="ECO:0000256" key="1">
    <source>
        <dbReference type="ARBA" id="ARBA00001961"/>
    </source>
</evidence>
<dbReference type="InterPro" id="IPR005123">
    <property type="entry name" value="Oxoglu/Fe-dep_dioxygenase_dom"/>
</dbReference>
<evidence type="ECO:0000256" key="6">
    <source>
        <dbReference type="ARBA" id="ARBA00023002"/>
    </source>
</evidence>
<feature type="domain" description="Fe2OG dioxygenase" evidence="10">
    <location>
        <begin position="159"/>
        <end position="262"/>
    </location>
</feature>
<evidence type="ECO:0000259" key="10">
    <source>
        <dbReference type="PROSITE" id="PS51471"/>
    </source>
</evidence>
<proteinExistence type="inferred from homology"/>
<evidence type="ECO:0000256" key="9">
    <source>
        <dbReference type="SAM" id="MobiDB-lite"/>
    </source>
</evidence>
<reference evidence="11" key="1">
    <citation type="submission" date="2021-01" db="EMBL/GenBank/DDBJ databases">
        <authorList>
            <person name="Corre E."/>
            <person name="Pelletier E."/>
            <person name="Niang G."/>
            <person name="Scheremetjew M."/>
            <person name="Finn R."/>
            <person name="Kale V."/>
            <person name="Holt S."/>
            <person name="Cochrane G."/>
            <person name="Meng A."/>
            <person name="Brown T."/>
            <person name="Cohen L."/>
        </authorList>
    </citation>
    <scope>NUCLEOTIDE SEQUENCE</scope>
    <source>
        <strain evidence="11">CCMP2058</strain>
    </source>
</reference>
<dbReference type="AlphaFoldDB" id="A0A7S0D0J6"/>
<keyword evidence="5" id="KW-0223">Dioxygenase</keyword>
<protein>
    <recommendedName>
        <fullName evidence="10">Fe2OG dioxygenase domain-containing protein</fullName>
    </recommendedName>
</protein>
<evidence type="ECO:0000256" key="8">
    <source>
        <dbReference type="ARBA" id="ARBA00047444"/>
    </source>
</evidence>
<dbReference type="Pfam" id="PF10637">
    <property type="entry name" value="Ofd1_CTDD"/>
    <property type="match status" value="1"/>
</dbReference>
<evidence type="ECO:0000313" key="11">
    <source>
        <dbReference type="EMBL" id="CAD8439317.1"/>
    </source>
</evidence>
<keyword evidence="6" id="KW-0560">Oxidoreductase</keyword>
<keyword evidence="4" id="KW-0847">Vitamin C</keyword>
<dbReference type="SMART" id="SM00702">
    <property type="entry name" value="P4Hc"/>
    <property type="match status" value="1"/>
</dbReference>
<dbReference type="PROSITE" id="PS51471">
    <property type="entry name" value="FE2OG_OXY"/>
    <property type="match status" value="1"/>
</dbReference>
<dbReference type="PANTHER" id="PTHR12117:SF0">
    <property type="entry name" value="PROLYL 3-HYDROXYLASE OGFOD1"/>
    <property type="match status" value="1"/>
</dbReference>
<evidence type="ECO:0000256" key="2">
    <source>
        <dbReference type="ARBA" id="ARBA00007443"/>
    </source>
</evidence>
<evidence type="ECO:0000256" key="7">
    <source>
        <dbReference type="ARBA" id="ARBA00023004"/>
    </source>
</evidence>
<dbReference type="InterPro" id="IPR019601">
    <property type="entry name" value="Oxoglutarate/Fe-dep_Oase_C"/>
</dbReference>
<dbReference type="Gene3D" id="2.60.120.620">
    <property type="entry name" value="q2cbj1_9rhob like domain"/>
    <property type="match status" value="2"/>
</dbReference>
<dbReference type="PANTHER" id="PTHR12117">
    <property type="entry name" value="HISTONE ACETYLTRANSFERASE COMPLEX"/>
    <property type="match status" value="1"/>
</dbReference>
<dbReference type="InterPro" id="IPR006620">
    <property type="entry name" value="Pro_4_hyd_alph"/>
</dbReference>
<comment type="similarity">
    <text evidence="2">Belongs to the TPA1 family.</text>
</comment>
<dbReference type="EMBL" id="HBEM01007599">
    <property type="protein sequence ID" value="CAD8439317.1"/>
    <property type="molecule type" value="Transcribed_RNA"/>
</dbReference>
<keyword evidence="7" id="KW-0408">Iron</keyword>
<sequence>MALMIQTIIVVSKPERRRRVLTSERIVGGLGSSAESFRPMGKDRWRNVFGSTVYNWSSHQHLRSSYQAARPFPHVVLRQLFNQDFLKEARDEAIRHLVAQPKETDLFKVFQVPEDLSCISSVNKSLASRIPCLMTLREALASQPFLDLLGNVTGVKDLSPDRIDCSVNVYVKGNHLLCHDDVIGSRRLSYIIYLVDQHPRWNKSEGGRLELYPPGGSSPECYVTPEWNSMIVFKVDPGRSFHAVEEVFGDRPRLTVSGWYHPPPDLEVNNPKESEGRKSSREDIKSSECGSKFRPALGCEGVPNTHAEDTRSPLHALKPEDIDYLSRYINPSFLNHSHIQSIHSKILKSSSALLTPFLNTPSLPASLWRNERGEIREEISGIREFRQAGWEEVGPAHKRRFLEYSAESKDILKEHRIERRNIRTNRTAIDLEGRKNLNNNSTRKRCRGTMELGLELERLQTELFLSGAFQRYLMALSGLRTCAVRSSIRYFRRGKDYCVAYGGGLGEGNLRLDVTLCFALGSQSEWQASNMGGFEAYIAAPTPISHTGLTCPKQPNAISNLN</sequence>
<gene>
    <name evidence="11" type="ORF">LAMO00422_LOCUS5325</name>
</gene>
<dbReference type="GO" id="GO:0031418">
    <property type="term" value="F:L-ascorbic acid binding"/>
    <property type="evidence" value="ECO:0007669"/>
    <property type="project" value="UniProtKB-KW"/>
</dbReference>
<accession>A0A7S0D0J6</accession>
<keyword evidence="3" id="KW-0479">Metal-binding</keyword>
<dbReference type="InterPro" id="IPR051842">
    <property type="entry name" value="uS12_prolyl_hydroxylase"/>
</dbReference>
<dbReference type="GO" id="GO:0031543">
    <property type="term" value="F:peptidyl-proline dioxygenase activity"/>
    <property type="evidence" value="ECO:0007669"/>
    <property type="project" value="UniProtKB-ARBA"/>
</dbReference>
<dbReference type="InterPro" id="IPR039558">
    <property type="entry name" value="TPA1/OFD1_N"/>
</dbReference>
<dbReference type="GO" id="GO:0005506">
    <property type="term" value="F:iron ion binding"/>
    <property type="evidence" value="ECO:0007669"/>
    <property type="project" value="InterPro"/>
</dbReference>
<comment type="catalytic activity">
    <reaction evidence="8">
        <text>[ribosomal protein uS12]-L-proline + 2-oxoglutarate + O2 = [ribosomal protein uS12]-(3S)-3-hydroxy-L-proline + succinate + CO2</text>
        <dbReference type="Rhea" id="RHEA:54156"/>
        <dbReference type="Rhea" id="RHEA-COMP:13816"/>
        <dbReference type="Rhea" id="RHEA-COMP:13818"/>
        <dbReference type="ChEBI" id="CHEBI:15379"/>
        <dbReference type="ChEBI" id="CHEBI:16526"/>
        <dbReference type="ChEBI" id="CHEBI:16810"/>
        <dbReference type="ChEBI" id="CHEBI:30031"/>
        <dbReference type="ChEBI" id="CHEBI:50342"/>
        <dbReference type="ChEBI" id="CHEBI:85428"/>
    </reaction>
</comment>
<comment type="cofactor">
    <cofactor evidence="1">
        <name>L-ascorbate</name>
        <dbReference type="ChEBI" id="CHEBI:38290"/>
    </cofactor>
</comment>
<evidence type="ECO:0000256" key="5">
    <source>
        <dbReference type="ARBA" id="ARBA00022964"/>
    </source>
</evidence>
<organism evidence="11">
    <name type="scientific">Amorphochlora amoebiformis</name>
    <dbReference type="NCBI Taxonomy" id="1561963"/>
    <lineage>
        <taxon>Eukaryota</taxon>
        <taxon>Sar</taxon>
        <taxon>Rhizaria</taxon>
        <taxon>Cercozoa</taxon>
        <taxon>Chlorarachniophyceae</taxon>
        <taxon>Amorphochlora</taxon>
    </lineage>
</organism>